<keyword evidence="5" id="KW-1185">Reference proteome</keyword>
<dbReference type="PRINTS" id="PR01415">
    <property type="entry name" value="ANKYRIN"/>
</dbReference>
<dbReference type="PANTHER" id="PTHR16184:SF6">
    <property type="entry name" value="ELONGATOR COMPLEX PROTEIN 6"/>
    <property type="match status" value="1"/>
</dbReference>
<organism evidence="4 5">
    <name type="scientific">Mortierella polycephala</name>
    <dbReference type="NCBI Taxonomy" id="41804"/>
    <lineage>
        <taxon>Eukaryota</taxon>
        <taxon>Fungi</taxon>
        <taxon>Fungi incertae sedis</taxon>
        <taxon>Mucoromycota</taxon>
        <taxon>Mortierellomycotina</taxon>
        <taxon>Mortierellomycetes</taxon>
        <taxon>Mortierellales</taxon>
        <taxon>Mortierellaceae</taxon>
        <taxon>Mortierella</taxon>
    </lineage>
</organism>
<accession>A0A9P6Q5H1</accession>
<dbReference type="GO" id="GO:0002098">
    <property type="term" value="P:tRNA wobble uridine modification"/>
    <property type="evidence" value="ECO:0007669"/>
    <property type="project" value="InterPro"/>
</dbReference>
<dbReference type="EMBL" id="JAAAJA010000135">
    <property type="protein sequence ID" value="KAG0261096.1"/>
    <property type="molecule type" value="Genomic_DNA"/>
</dbReference>
<dbReference type="GO" id="GO:0033588">
    <property type="term" value="C:elongator holoenzyme complex"/>
    <property type="evidence" value="ECO:0007669"/>
    <property type="project" value="InterPro"/>
</dbReference>
<dbReference type="Pfam" id="PF09807">
    <property type="entry name" value="ELP6"/>
    <property type="match status" value="2"/>
</dbReference>
<dbReference type="InterPro" id="IPR027417">
    <property type="entry name" value="P-loop_NTPase"/>
</dbReference>
<dbReference type="Proteomes" id="UP000726737">
    <property type="component" value="Unassembled WGS sequence"/>
</dbReference>
<dbReference type="Gene3D" id="3.40.50.300">
    <property type="entry name" value="P-loop containing nucleotide triphosphate hydrolases"/>
    <property type="match status" value="1"/>
</dbReference>
<feature type="repeat" description="ANK" evidence="3">
    <location>
        <begin position="389"/>
        <end position="421"/>
    </location>
</feature>
<sequence length="545" mass="58734">MGYASLEPHLPSSHAPLLPPGIFLSITDTQASDGNFLLHHFISNYIKADQNVVLVGLAGILVHYTMIGRKLGVNLTTARTKGTFHFVDGLTQLTDYAVPNKEFLAKPLGVKQTGPTTTAAAGAAGVSKPTTTTRIAKPLNAAPPAPPVVLSYSPKLSDFYKVLETLIQGIASTNQNNGNGQGKQLCLILDDLSVLLNCGWPCRDVMALVRYLKLLVAKVNGSLITLVHADGVMAEEVSQDGLVKGVFYEADYIIDVRGLDSGGSRDVHGQLSLLHGPGYLLRQRAGQVKENEWPALTLHYKILDSNVEVFAKGYSSDMVAGAGQCHDHEQPGHVCNHAPSSVAESLDEIEFSRSIHAACIANNLDRVRSILSKSSNRGGEAPANALDSAGYTALHYASRAGNKDICLLLLNAGADVDATTPELGATPLMRAVQQTHLETARLLVSYGASLEATNSDQENVFHILAIGARNRSQTKGEQNLGRFVEMAKWLRTKAQAPGRKGRLESMLRMQDVRSQRPVDHLLQDPTFTSRTELNALVEILTETQS</sequence>
<evidence type="ECO:0000313" key="5">
    <source>
        <dbReference type="Proteomes" id="UP000726737"/>
    </source>
</evidence>
<dbReference type="PROSITE" id="PS50297">
    <property type="entry name" value="ANK_REP_REGION"/>
    <property type="match status" value="2"/>
</dbReference>
<protein>
    <submittedName>
        <fullName evidence="4">Elongator subunit elp6</fullName>
    </submittedName>
</protein>
<dbReference type="InterPro" id="IPR036770">
    <property type="entry name" value="Ankyrin_rpt-contain_sf"/>
</dbReference>
<evidence type="ECO:0000256" key="1">
    <source>
        <dbReference type="ARBA" id="ARBA00005043"/>
    </source>
</evidence>
<dbReference type="OrthoDB" id="9995306at2759"/>
<dbReference type="Pfam" id="PF12796">
    <property type="entry name" value="Ank_2"/>
    <property type="match status" value="1"/>
</dbReference>
<dbReference type="PANTHER" id="PTHR16184">
    <property type="entry name" value="ELONGATOR COMPLEX PROTEIN 6"/>
    <property type="match status" value="1"/>
</dbReference>
<dbReference type="InterPro" id="IPR018627">
    <property type="entry name" value="ELP6"/>
</dbReference>
<dbReference type="SUPFAM" id="SSF48403">
    <property type="entry name" value="Ankyrin repeat"/>
    <property type="match status" value="1"/>
</dbReference>
<feature type="repeat" description="ANK" evidence="3">
    <location>
        <begin position="423"/>
        <end position="455"/>
    </location>
</feature>
<dbReference type="Gene3D" id="1.25.40.20">
    <property type="entry name" value="Ankyrin repeat-containing domain"/>
    <property type="match status" value="1"/>
</dbReference>
<proteinExistence type="inferred from homology"/>
<dbReference type="CDD" id="cd19495">
    <property type="entry name" value="Elp6"/>
    <property type="match status" value="1"/>
</dbReference>
<reference evidence="4" key="1">
    <citation type="journal article" date="2020" name="Fungal Divers.">
        <title>Resolving the Mortierellaceae phylogeny through synthesis of multi-gene phylogenetics and phylogenomics.</title>
        <authorList>
            <person name="Vandepol N."/>
            <person name="Liber J."/>
            <person name="Desiro A."/>
            <person name="Na H."/>
            <person name="Kennedy M."/>
            <person name="Barry K."/>
            <person name="Grigoriev I.V."/>
            <person name="Miller A.N."/>
            <person name="O'Donnell K."/>
            <person name="Stajich J.E."/>
            <person name="Bonito G."/>
        </authorList>
    </citation>
    <scope>NUCLEOTIDE SEQUENCE</scope>
    <source>
        <strain evidence="4">KOD948</strain>
    </source>
</reference>
<dbReference type="PROSITE" id="PS50088">
    <property type="entry name" value="ANK_REPEAT"/>
    <property type="match status" value="2"/>
</dbReference>
<dbReference type="InterPro" id="IPR002110">
    <property type="entry name" value="Ankyrin_rpt"/>
</dbReference>
<evidence type="ECO:0000256" key="3">
    <source>
        <dbReference type="PROSITE-ProRule" id="PRU00023"/>
    </source>
</evidence>
<evidence type="ECO:0000256" key="2">
    <source>
        <dbReference type="ARBA" id="ARBA00008837"/>
    </source>
</evidence>
<comment type="caution">
    <text evidence="4">The sequence shown here is derived from an EMBL/GenBank/DDBJ whole genome shotgun (WGS) entry which is preliminary data.</text>
</comment>
<gene>
    <name evidence="4" type="primary">ELP6</name>
    <name evidence="4" type="ORF">BG011_001348</name>
</gene>
<evidence type="ECO:0000313" key="4">
    <source>
        <dbReference type="EMBL" id="KAG0261096.1"/>
    </source>
</evidence>
<dbReference type="AlphaFoldDB" id="A0A9P6Q5H1"/>
<comment type="pathway">
    <text evidence="1">tRNA modification; 5-methoxycarbonylmethyl-2-thiouridine-tRNA biosynthesis.</text>
</comment>
<name>A0A9P6Q5H1_9FUNG</name>
<dbReference type="SMART" id="SM00248">
    <property type="entry name" value="ANK"/>
    <property type="match status" value="2"/>
</dbReference>
<keyword evidence="3" id="KW-0040">ANK repeat</keyword>
<comment type="similarity">
    <text evidence="2">Belongs to the ELP6 family.</text>
</comment>